<evidence type="ECO:0000259" key="8">
    <source>
        <dbReference type="PROSITE" id="PS50006"/>
    </source>
</evidence>
<dbReference type="GO" id="GO:0005524">
    <property type="term" value="F:ATP binding"/>
    <property type="evidence" value="ECO:0007669"/>
    <property type="project" value="UniProtKB-KW"/>
</dbReference>
<keyword evidence="11" id="KW-1185">Reference proteome</keyword>
<dbReference type="PROSITE" id="PS50006">
    <property type="entry name" value="FHA_DOMAIN"/>
    <property type="match status" value="1"/>
</dbReference>
<feature type="domain" description="FHA" evidence="8">
    <location>
        <begin position="5"/>
        <end position="64"/>
    </location>
</feature>
<evidence type="ECO:0000256" key="2">
    <source>
        <dbReference type="ARBA" id="ARBA00022448"/>
    </source>
</evidence>
<proteinExistence type="inferred from homology"/>
<evidence type="ECO:0000313" key="11">
    <source>
        <dbReference type="Proteomes" id="UP000390335"/>
    </source>
</evidence>
<evidence type="ECO:0000256" key="5">
    <source>
        <dbReference type="ARBA" id="ARBA00022741"/>
    </source>
</evidence>
<keyword evidence="6 10" id="KW-0067">ATP-binding</keyword>
<comment type="similarity">
    <text evidence="1">Belongs to the ABC transporter superfamily.</text>
</comment>
<dbReference type="SUPFAM" id="SSF52540">
    <property type="entry name" value="P-loop containing nucleoside triphosphate hydrolases"/>
    <property type="match status" value="2"/>
</dbReference>
<reference evidence="10 11" key="1">
    <citation type="journal article" date="2020" name="Genome Biol. Evol.">
        <title>Rhizobium dioscoreae sp. nov., a plant growth-promoting bacterium isolated from yam (Dioscorea species).</title>
        <authorList>
            <person name="Ouyabe M."/>
            <person name="Tanaka N."/>
            <person name="Shiwa Y."/>
            <person name="Fujita N."/>
            <person name="Kikuno H."/>
            <person name="Babil P."/>
            <person name="Shiwachi H."/>
        </authorList>
    </citation>
    <scope>NUCLEOTIDE SEQUENCE [LARGE SCALE GENOMIC DNA]</scope>
    <source>
        <strain evidence="10 11">S-93</strain>
    </source>
</reference>
<organism evidence="10 11">
    <name type="scientific">Rhizobium dioscoreae</name>
    <dbReference type="NCBI Taxonomy" id="2653122"/>
    <lineage>
        <taxon>Bacteria</taxon>
        <taxon>Pseudomonadati</taxon>
        <taxon>Pseudomonadota</taxon>
        <taxon>Alphaproteobacteria</taxon>
        <taxon>Hyphomicrobiales</taxon>
        <taxon>Rhizobiaceae</taxon>
        <taxon>Rhizobium/Agrobacterium group</taxon>
        <taxon>Rhizobium</taxon>
    </lineage>
</organism>
<evidence type="ECO:0000259" key="9">
    <source>
        <dbReference type="PROSITE" id="PS50893"/>
    </source>
</evidence>
<keyword evidence="2" id="KW-0813">Transport</keyword>
<dbReference type="PROSITE" id="PS00211">
    <property type="entry name" value="ABC_TRANSPORTER_1"/>
    <property type="match status" value="1"/>
</dbReference>
<evidence type="ECO:0000256" key="4">
    <source>
        <dbReference type="ARBA" id="ARBA00022737"/>
    </source>
</evidence>
<dbReference type="Proteomes" id="UP000390335">
    <property type="component" value="Unassembled WGS sequence"/>
</dbReference>
<dbReference type="PANTHER" id="PTHR43790">
    <property type="entry name" value="CARBOHYDRATE TRANSPORT ATP-BINDING PROTEIN MG119-RELATED"/>
    <property type="match status" value="1"/>
</dbReference>
<dbReference type="EMBL" id="BLAJ01000022">
    <property type="protein sequence ID" value="GES53626.1"/>
    <property type="molecule type" value="Genomic_DNA"/>
</dbReference>
<dbReference type="PROSITE" id="PS50893">
    <property type="entry name" value="ABC_TRANSPORTER_2"/>
    <property type="match status" value="2"/>
</dbReference>
<keyword evidence="5" id="KW-0547">Nucleotide-binding</keyword>
<dbReference type="Pfam" id="PF00005">
    <property type="entry name" value="ABC_tran"/>
    <property type="match status" value="2"/>
</dbReference>
<evidence type="ECO:0000256" key="7">
    <source>
        <dbReference type="ARBA" id="ARBA00023136"/>
    </source>
</evidence>
<evidence type="ECO:0000256" key="6">
    <source>
        <dbReference type="ARBA" id="ARBA00022840"/>
    </source>
</evidence>
<keyword evidence="4" id="KW-0677">Repeat</keyword>
<keyword evidence="7" id="KW-0472">Membrane</keyword>
<dbReference type="PANTHER" id="PTHR43790:SF9">
    <property type="entry name" value="GALACTOFURANOSE TRANSPORTER ATP-BINDING PROTEIN YTFR"/>
    <property type="match status" value="1"/>
</dbReference>
<sequence length="438" mass="47666">MIRVITGGVRKDEGEISYSSRHGSEPKIAVVHQELALLPDLSVAENIALVHASSAGTLVRSKRQAEIGHAALSLIDSHLAGHALHRKASELSMHEGQIVEIARALSTGAEVLLLDEPTANLTAGETERLFVVLRRLVLEKNIGIVFVSHRMKEIRQLCDECTIIRDGLTVVDAAPLSTLSDNEIVRYMGQPAYRDAPRSKRDLKTTEDSITLKGPNGDVAIRKGQILGLAGAPAGPSQVIALLNGTGRTSGWKMAAEGWPERPSSPRQALELGIGYVSGDRRTKGVLAQLPIVDNVLASRRIREGRYLVRGTERAECLDLVQRLKLKAGSIWDLPGTLSGGNQQKLLVARWLSLPLKLVVFEEPTRGVDIGTKRDIYELIRGMAEQGTTVVWWSTENIELFELCDEILAFDTEGHAKGLLPSDQFNEDALANLTGMAA</sequence>
<evidence type="ECO:0000256" key="3">
    <source>
        <dbReference type="ARBA" id="ARBA00022597"/>
    </source>
</evidence>
<dbReference type="InterPro" id="IPR000253">
    <property type="entry name" value="FHA_dom"/>
</dbReference>
<feature type="domain" description="ABC transporter" evidence="9">
    <location>
        <begin position="198"/>
        <end position="437"/>
    </location>
</feature>
<dbReference type="InterPro" id="IPR003439">
    <property type="entry name" value="ABC_transporter-like_ATP-bd"/>
</dbReference>
<name>A0ABQ0ZDH3_9HYPH</name>
<evidence type="ECO:0000313" key="10">
    <source>
        <dbReference type="EMBL" id="GES53626.1"/>
    </source>
</evidence>
<evidence type="ECO:0000256" key="1">
    <source>
        <dbReference type="ARBA" id="ARBA00005417"/>
    </source>
</evidence>
<protein>
    <submittedName>
        <fullName evidence="10">ABC transporter ATP-binding protein y4mK</fullName>
    </submittedName>
</protein>
<keyword evidence="3" id="KW-0762">Sugar transport</keyword>
<feature type="domain" description="ABC transporter" evidence="9">
    <location>
        <begin position="1"/>
        <end position="191"/>
    </location>
</feature>
<dbReference type="CDD" id="cd03215">
    <property type="entry name" value="ABC_Carb_Monos_II"/>
    <property type="match status" value="1"/>
</dbReference>
<accession>A0ABQ0ZDH3</accession>
<comment type="caution">
    <text evidence="10">The sequence shown here is derived from an EMBL/GenBank/DDBJ whole genome shotgun (WGS) entry which is preliminary data.</text>
</comment>
<dbReference type="InterPro" id="IPR027417">
    <property type="entry name" value="P-loop_NTPase"/>
</dbReference>
<gene>
    <name evidence="10" type="ORF">RsS93_62400</name>
</gene>
<dbReference type="Gene3D" id="3.40.50.300">
    <property type="entry name" value="P-loop containing nucleotide triphosphate hydrolases"/>
    <property type="match status" value="2"/>
</dbReference>
<dbReference type="InterPro" id="IPR050107">
    <property type="entry name" value="ABC_carbohydrate_import_ATPase"/>
</dbReference>
<dbReference type="InterPro" id="IPR017871">
    <property type="entry name" value="ABC_transporter-like_CS"/>
</dbReference>